<evidence type="ECO:0000256" key="1">
    <source>
        <dbReference type="SAM" id="MobiDB-lite"/>
    </source>
</evidence>
<reference evidence="2" key="2">
    <citation type="submission" date="2018-08" db="UniProtKB">
        <authorList>
            <consortium name="EnsemblPlants"/>
        </authorList>
    </citation>
    <scope>IDENTIFICATION</scope>
    <source>
        <strain evidence="2">Yugu1</strain>
    </source>
</reference>
<keyword evidence="3" id="KW-1185">Reference proteome</keyword>
<dbReference type="EnsemblPlants" id="KQL30334">
    <property type="protein sequence ID" value="KQL30334"/>
    <property type="gene ID" value="SETIT_020538mg"/>
</dbReference>
<feature type="compositionally biased region" description="Basic and acidic residues" evidence="1">
    <location>
        <begin position="58"/>
        <end position="72"/>
    </location>
</feature>
<feature type="compositionally biased region" description="Low complexity" evidence="1">
    <location>
        <begin position="22"/>
        <end position="31"/>
    </location>
</feature>
<dbReference type="AlphaFoldDB" id="K3Z1X0"/>
<dbReference type="EMBL" id="AGNK02000424">
    <property type="status" value="NOT_ANNOTATED_CDS"/>
    <property type="molecule type" value="Genomic_DNA"/>
</dbReference>
<organism evidence="2 3">
    <name type="scientific">Setaria italica</name>
    <name type="common">Foxtail millet</name>
    <name type="synonym">Panicum italicum</name>
    <dbReference type="NCBI Taxonomy" id="4555"/>
    <lineage>
        <taxon>Eukaryota</taxon>
        <taxon>Viridiplantae</taxon>
        <taxon>Streptophyta</taxon>
        <taxon>Embryophyta</taxon>
        <taxon>Tracheophyta</taxon>
        <taxon>Spermatophyta</taxon>
        <taxon>Magnoliopsida</taxon>
        <taxon>Liliopsida</taxon>
        <taxon>Poales</taxon>
        <taxon>Poaceae</taxon>
        <taxon>PACMAD clade</taxon>
        <taxon>Panicoideae</taxon>
        <taxon>Panicodae</taxon>
        <taxon>Paniceae</taxon>
        <taxon>Cenchrinae</taxon>
        <taxon>Setaria</taxon>
    </lineage>
</organism>
<sequence>MPELKGSRPQVKMGARSTLVLRAQAASSRASGDGRSELLKARRRGRYAPGHRGGALPRRLDPEKKVRSEQPWRKGKRTADGSSWRRRSSNYIAHIC</sequence>
<evidence type="ECO:0000313" key="3">
    <source>
        <dbReference type="Proteomes" id="UP000004995"/>
    </source>
</evidence>
<reference evidence="3" key="1">
    <citation type="journal article" date="2012" name="Nat. Biotechnol.">
        <title>Reference genome sequence of the model plant Setaria.</title>
        <authorList>
            <person name="Bennetzen J.L."/>
            <person name="Schmutz J."/>
            <person name="Wang H."/>
            <person name="Percifield R."/>
            <person name="Hawkins J."/>
            <person name="Pontaroli A.C."/>
            <person name="Estep M."/>
            <person name="Feng L."/>
            <person name="Vaughn J.N."/>
            <person name="Grimwood J."/>
            <person name="Jenkins J."/>
            <person name="Barry K."/>
            <person name="Lindquist E."/>
            <person name="Hellsten U."/>
            <person name="Deshpande S."/>
            <person name="Wang X."/>
            <person name="Wu X."/>
            <person name="Mitros T."/>
            <person name="Triplett J."/>
            <person name="Yang X."/>
            <person name="Ye C.Y."/>
            <person name="Mauro-Herrera M."/>
            <person name="Wang L."/>
            <person name="Li P."/>
            <person name="Sharma M."/>
            <person name="Sharma R."/>
            <person name="Ronald P.C."/>
            <person name="Panaud O."/>
            <person name="Kellogg E.A."/>
            <person name="Brutnell T.P."/>
            <person name="Doust A.N."/>
            <person name="Tuskan G.A."/>
            <person name="Rokhsar D."/>
            <person name="Devos K.M."/>
        </authorList>
    </citation>
    <scope>NUCLEOTIDE SEQUENCE [LARGE SCALE GENOMIC DNA]</scope>
    <source>
        <strain evidence="3">cv. Yugu1</strain>
    </source>
</reference>
<dbReference type="InParanoid" id="K3Z1X0"/>
<dbReference type="Proteomes" id="UP000004995">
    <property type="component" value="Unassembled WGS sequence"/>
</dbReference>
<proteinExistence type="predicted"/>
<name>K3Z1X0_SETIT</name>
<accession>K3Z1X0</accession>
<dbReference type="HOGENOM" id="CLU_2363640_0_0_1"/>
<protein>
    <submittedName>
        <fullName evidence="2">Uncharacterized protein</fullName>
    </submittedName>
</protein>
<dbReference type="Gramene" id="KQL30334">
    <property type="protein sequence ID" value="KQL30334"/>
    <property type="gene ID" value="SETIT_020538mg"/>
</dbReference>
<evidence type="ECO:0000313" key="2">
    <source>
        <dbReference type="EnsemblPlants" id="KQL30334"/>
    </source>
</evidence>
<feature type="region of interest" description="Disordered" evidence="1">
    <location>
        <begin position="22"/>
        <end position="96"/>
    </location>
</feature>